<gene>
    <name evidence="6" type="ORF">ERS008502_03446</name>
</gene>
<organism evidence="6 7">
    <name type="scientific">Yersinia mollaretii</name>
    <dbReference type="NCBI Taxonomy" id="33060"/>
    <lineage>
        <taxon>Bacteria</taxon>
        <taxon>Pseudomonadati</taxon>
        <taxon>Pseudomonadota</taxon>
        <taxon>Gammaproteobacteria</taxon>
        <taxon>Enterobacterales</taxon>
        <taxon>Yersiniaceae</taxon>
        <taxon>Yersinia</taxon>
    </lineage>
</organism>
<dbReference type="SUPFAM" id="SSF49401">
    <property type="entry name" value="Bacterial adhesins"/>
    <property type="match status" value="1"/>
</dbReference>
<dbReference type="PANTHER" id="PTHR33420">
    <property type="entry name" value="FIMBRIAL SUBUNIT ELFA-RELATED"/>
    <property type="match status" value="1"/>
</dbReference>
<evidence type="ECO:0000256" key="3">
    <source>
        <dbReference type="ARBA" id="ARBA00022729"/>
    </source>
</evidence>
<accession>A0AA36LT88</accession>
<dbReference type="GO" id="GO:0043709">
    <property type="term" value="P:cell adhesion involved in single-species biofilm formation"/>
    <property type="evidence" value="ECO:0007669"/>
    <property type="project" value="TreeGrafter"/>
</dbReference>
<evidence type="ECO:0000256" key="1">
    <source>
        <dbReference type="ARBA" id="ARBA00004561"/>
    </source>
</evidence>
<dbReference type="PANTHER" id="PTHR33420:SF12">
    <property type="entry name" value="FIMBRIN-LIKE PROTEIN FIMI-RELATED"/>
    <property type="match status" value="1"/>
</dbReference>
<dbReference type="RefSeq" id="WP_049645681.1">
    <property type="nucleotide sequence ID" value="NZ_CABHYS010000034.1"/>
</dbReference>
<reference evidence="6 7" key="1">
    <citation type="submission" date="2015-03" db="EMBL/GenBank/DDBJ databases">
        <authorList>
            <consortium name="Pathogen Informatics"/>
            <person name="Murphy D."/>
        </authorList>
    </citation>
    <scope>NUCLEOTIDE SEQUENCE [LARGE SCALE GENOMIC DNA]</scope>
    <source>
        <strain evidence="6 7">FE82747</strain>
    </source>
</reference>
<comment type="similarity">
    <text evidence="2">Belongs to the fimbrial protein family.</text>
</comment>
<evidence type="ECO:0000256" key="2">
    <source>
        <dbReference type="ARBA" id="ARBA00006671"/>
    </source>
</evidence>
<name>A0AA36LT88_YERMO</name>
<dbReference type="InterPro" id="IPR008966">
    <property type="entry name" value="Adhesion_dom_sf"/>
</dbReference>
<dbReference type="InterPro" id="IPR000259">
    <property type="entry name" value="Adhesion_dom_fimbrial"/>
</dbReference>
<dbReference type="EMBL" id="CQBM01000011">
    <property type="protein sequence ID" value="CNI49974.1"/>
    <property type="molecule type" value="Genomic_DNA"/>
</dbReference>
<evidence type="ECO:0000313" key="6">
    <source>
        <dbReference type="EMBL" id="CNI49974.1"/>
    </source>
</evidence>
<dbReference type="AlphaFoldDB" id="A0AA36LT88"/>
<dbReference type="Gene3D" id="2.60.40.1090">
    <property type="entry name" value="Fimbrial-type adhesion domain"/>
    <property type="match status" value="1"/>
</dbReference>
<dbReference type="InterPro" id="IPR050263">
    <property type="entry name" value="Bact_Fimbrial_Adh_Pro"/>
</dbReference>
<comment type="subcellular location">
    <subcellularLocation>
        <location evidence="1">Fimbrium</location>
    </subcellularLocation>
</comment>
<keyword evidence="3" id="KW-0732">Signal</keyword>
<evidence type="ECO:0000313" key="7">
    <source>
        <dbReference type="Proteomes" id="UP000040841"/>
    </source>
</evidence>
<dbReference type="GO" id="GO:0009289">
    <property type="term" value="C:pilus"/>
    <property type="evidence" value="ECO:0007669"/>
    <property type="project" value="UniProtKB-SubCell"/>
</dbReference>
<feature type="domain" description="Fimbrial-type adhesion" evidence="5">
    <location>
        <begin position="204"/>
        <end position="350"/>
    </location>
</feature>
<proteinExistence type="inferred from homology"/>
<dbReference type="InterPro" id="IPR036937">
    <property type="entry name" value="Adhesion_dom_fimbrial_sf"/>
</dbReference>
<keyword evidence="4" id="KW-0281">Fimbrium</keyword>
<protein>
    <submittedName>
        <fullName evidence="6">F17f-G fimbrial adhesin</fullName>
    </submittedName>
</protein>
<evidence type="ECO:0000256" key="4">
    <source>
        <dbReference type="ARBA" id="ARBA00023263"/>
    </source>
</evidence>
<comment type="caution">
    <text evidence="6">The sequence shown here is derived from an EMBL/GenBank/DDBJ whole genome shotgun (WGS) entry which is preliminary data.</text>
</comment>
<sequence length="351" mass="37240">MNVLRGVIVSLSLLIAPVLLIKANAEEFPQLVPLPPLTDSFVTTTRPTVGEALSDWSQSGEILASNPNGQGLWGDTYFKSFIAPVAGAVYQEGGLTYSIYPTSKQGIGYVLQVNSNGDTGNQGFKNITGIDDVHLYKGGPHAPIFYTYRIKYVTTGEFVSPGQSIIGGDVIGQSHLKSTFNNTYSPVSFSTVSVDISNKGCLFGSQNISIPLEPAPYNQFKGIGTVLSTTNAITINLDCDAGTSVSGVLSDVINPSNVSEVLTTMNTLNPGEDMGVGIRFLYSTSTGNLSTTPITFGPDASWSGAYGQFPIKSPTDPDNVTLTLIPQYYQNNPSVEVGAFTAKATLTLAYE</sequence>
<evidence type="ECO:0000259" key="5">
    <source>
        <dbReference type="Pfam" id="PF00419"/>
    </source>
</evidence>
<dbReference type="Pfam" id="PF00419">
    <property type="entry name" value="Fimbrial"/>
    <property type="match status" value="1"/>
</dbReference>
<dbReference type="Proteomes" id="UP000040841">
    <property type="component" value="Unassembled WGS sequence"/>
</dbReference>